<feature type="compositionally biased region" description="Low complexity" evidence="6">
    <location>
        <begin position="859"/>
        <end position="882"/>
    </location>
</feature>
<feature type="compositionally biased region" description="Polar residues" evidence="6">
    <location>
        <begin position="1041"/>
        <end position="1054"/>
    </location>
</feature>
<evidence type="ECO:0000256" key="1">
    <source>
        <dbReference type="ARBA" id="ARBA00004141"/>
    </source>
</evidence>
<accession>A0A0N1NZQ0</accession>
<dbReference type="SUPFAM" id="SSF53474">
    <property type="entry name" value="alpha/beta-Hydrolases"/>
    <property type="match status" value="1"/>
</dbReference>
<dbReference type="OrthoDB" id="277931at2759"/>
<feature type="region of interest" description="Disordered" evidence="6">
    <location>
        <begin position="592"/>
        <end position="637"/>
    </location>
</feature>
<keyword evidence="5 7" id="KW-0472">Membrane</keyword>
<feature type="compositionally biased region" description="Polar residues" evidence="6">
    <location>
        <begin position="1155"/>
        <end position="1179"/>
    </location>
</feature>
<keyword evidence="4 7" id="KW-1133">Transmembrane helix</keyword>
<feature type="region of interest" description="Disordered" evidence="6">
    <location>
        <begin position="658"/>
        <end position="686"/>
    </location>
</feature>
<evidence type="ECO:0000256" key="6">
    <source>
        <dbReference type="SAM" id="MobiDB-lite"/>
    </source>
</evidence>
<feature type="compositionally biased region" description="Low complexity" evidence="6">
    <location>
        <begin position="947"/>
        <end position="989"/>
    </location>
</feature>
<dbReference type="EMBL" id="LFJN01000011">
    <property type="protein sequence ID" value="KPI40680.1"/>
    <property type="molecule type" value="Genomic_DNA"/>
</dbReference>
<feature type="compositionally biased region" description="Polar residues" evidence="6">
    <location>
        <begin position="666"/>
        <end position="676"/>
    </location>
</feature>
<protein>
    <submittedName>
        <fullName evidence="8">Putative membrane protein</fullName>
    </submittedName>
</protein>
<evidence type="ECO:0000313" key="8">
    <source>
        <dbReference type="EMBL" id="KPI40680.1"/>
    </source>
</evidence>
<feature type="compositionally biased region" description="Basic residues" evidence="6">
    <location>
        <begin position="1188"/>
        <end position="1197"/>
    </location>
</feature>
<dbReference type="PANTHER" id="PTHR17920">
    <property type="entry name" value="TRANSMEMBRANE AND COILED-COIL DOMAIN-CONTAINING PROTEIN 4 TMCO4"/>
    <property type="match status" value="1"/>
</dbReference>
<proteinExistence type="inferred from homology"/>
<keyword evidence="9" id="KW-1185">Reference proteome</keyword>
<dbReference type="Pfam" id="PF05277">
    <property type="entry name" value="DUF726"/>
    <property type="match status" value="1"/>
</dbReference>
<comment type="caution">
    <text evidence="8">The sequence shown here is derived from an EMBL/GenBank/DDBJ whole genome shotgun (WGS) entry which is preliminary data.</text>
</comment>
<feature type="transmembrane region" description="Helical" evidence="7">
    <location>
        <begin position="264"/>
        <end position="287"/>
    </location>
</feature>
<feature type="compositionally biased region" description="Acidic residues" evidence="6">
    <location>
        <begin position="617"/>
        <end position="628"/>
    </location>
</feature>
<evidence type="ECO:0000256" key="2">
    <source>
        <dbReference type="ARBA" id="ARBA00009824"/>
    </source>
</evidence>
<feature type="region of interest" description="Disordered" evidence="6">
    <location>
        <begin position="128"/>
        <end position="159"/>
    </location>
</feature>
<dbReference type="InterPro" id="IPR007941">
    <property type="entry name" value="DUF726"/>
</dbReference>
<reference evidence="8 9" key="1">
    <citation type="submission" date="2015-06" db="EMBL/GenBank/DDBJ databases">
        <title>Draft genome of the ant-associated black yeast Phialophora attae CBS 131958.</title>
        <authorList>
            <person name="Moreno L.F."/>
            <person name="Stielow B.J."/>
            <person name="de Hoog S."/>
            <person name="Vicente V.A."/>
            <person name="Weiss V.A."/>
            <person name="de Vries M."/>
            <person name="Cruz L.M."/>
            <person name="Souza E.M."/>
        </authorList>
    </citation>
    <scope>NUCLEOTIDE SEQUENCE [LARGE SCALE GENOMIC DNA]</scope>
    <source>
        <strain evidence="8 9">CBS 131958</strain>
    </source>
</reference>
<evidence type="ECO:0000256" key="7">
    <source>
        <dbReference type="SAM" id="Phobius"/>
    </source>
</evidence>
<dbReference type="RefSeq" id="XP_018000643.1">
    <property type="nucleotide sequence ID" value="XM_018139610.1"/>
</dbReference>
<feature type="region of interest" description="Disordered" evidence="6">
    <location>
        <begin position="1016"/>
        <end position="1343"/>
    </location>
</feature>
<name>A0A0N1NZQ0_9EURO</name>
<feature type="region of interest" description="Disordered" evidence="6">
    <location>
        <begin position="859"/>
        <end position="1004"/>
    </location>
</feature>
<gene>
    <name evidence="8" type="ORF">AB675_10814</name>
</gene>
<dbReference type="Proteomes" id="UP000038010">
    <property type="component" value="Unassembled WGS sequence"/>
</dbReference>
<evidence type="ECO:0000256" key="4">
    <source>
        <dbReference type="ARBA" id="ARBA00022989"/>
    </source>
</evidence>
<evidence type="ECO:0000256" key="5">
    <source>
        <dbReference type="ARBA" id="ARBA00023136"/>
    </source>
</evidence>
<feature type="compositionally biased region" description="Low complexity" evidence="6">
    <location>
        <begin position="1056"/>
        <end position="1079"/>
    </location>
</feature>
<dbReference type="VEuPathDB" id="FungiDB:AB675_10814"/>
<feature type="compositionally biased region" description="Polar residues" evidence="6">
    <location>
        <begin position="1305"/>
        <end position="1324"/>
    </location>
</feature>
<dbReference type="GO" id="GO:0016020">
    <property type="term" value="C:membrane"/>
    <property type="evidence" value="ECO:0007669"/>
    <property type="project" value="UniProtKB-SubCell"/>
</dbReference>
<evidence type="ECO:0000256" key="3">
    <source>
        <dbReference type="ARBA" id="ARBA00022692"/>
    </source>
</evidence>
<feature type="compositionally biased region" description="Low complexity" evidence="6">
    <location>
        <begin position="1117"/>
        <end position="1137"/>
    </location>
</feature>
<feature type="region of interest" description="Disordered" evidence="6">
    <location>
        <begin position="308"/>
        <end position="329"/>
    </location>
</feature>
<comment type="similarity">
    <text evidence="2">Belongs to the TMCO4 family.</text>
</comment>
<feature type="compositionally biased region" description="Basic and acidic residues" evidence="6">
    <location>
        <begin position="129"/>
        <end position="142"/>
    </location>
</feature>
<sequence>MSRPTSKDGKDGEDLNSILNDAQRAEVTLLVANCTEATRNILLQNFDADAGMDRKLFTKGGSDEEKFMSTDPSTADVEAYDKERKLKEECEKDINSKESQKLKKEALKAYDEWREQVMMRVGEVVNTKSDAKKQLEEEKEPMSPKPKAPITTGKIADVPDRNPNLKFKDLFPPTKTPLTKLPMEKRTLVLHSLLLLLISLEHYNAYSRILMLNLTSSLKLPLRTFEQDEYTTAKGLLESAKELSADEETQKRQKENADNRKRKVYLATAAGAAILGVSGGLAAPLVASGVGSMMDKYAREVEDFEFLPVHSDKKTSEDEEQGAQEASEHDHKLRVTICISGWLTDKSEVTKPWRVMGTGAEVFGLKWELEALLNLGHAMDGMMQSAAWGYAQREIIKRTIFAELMSALWPMGLLKVARVIDNPFSVAKARADKAGEVLADALINKAQGERPVTLIGYSLGARLIYTCLKTLAERKAFGLVENAVIIGGPCPSDTQHWRVLRTAVSGRLINVYSQNDYLLGFMYRTSALQYGVAGLQPIRGLAGIENVDVSEDVDGHTRYRFLVGGILKKIGFEDIDLQAVQEEREALEKMLKQEKKNSLQSQRKRLMRRESYKGEKIDEDEEAEVEASDMEKQVRDKTEKSLTARLIEWWYTPGPANAKDAEKAGQTLQKAVQNPSDAKAAAGDTVKDVQASAQSYASWAASKLPSMPGGSSNTPKTDKANKQATDTADNATSASTGYIQAAQEYLPNMPSMPSFRSKTDAKGKDNSANTTTEKAADFAKQATDTQTEGTEKAINTAQNVVQPTVNNVLNPKDNPAVKAAKNVPKNAPIIHQAADRVPGANKAAQVTSDTVGTTVQNSAQQVSTVVNSSTSKAADAGKAAAKVRGEGVKRSVSFGKDVADGAAQQGSKAADVGSSAVKSASEGAGKLGKAGQGAADSAKSQASKLTDTGAGAAKSASDGATKAAGAGQDAANALTANASKAANAGKSTSEGVTKTASDGAGKVTSVGQGAANALTSNAGKAASAGKDTTKGITGGLGKMASSGQEAVKSPSTAPKQAANAGQTATNAASSGANTLAGAGKSLFGGSSKPNTPSAGATEGVKSPKPAATPSKEAVKSPKTPSTPKQQAPQQAQEKAQSYFGMASSYMPSLPGSGKKQPQQPATATKETPASKPNNTNTESKSTDDKPKERRKPPKLGAKRTSETPTPKQSTPKPSTPSTTQAGTTQTSTPSRPKPASRTPSGVKSPPKLDNSRRSSASAAKSPPPKLSRQASGQNAKSPPPKLNRQSSSSAGQHAPKSPVTKLDRQTSGLRNQVSNAGQAATSAVGSIGGRLGGLTGGWGGKGK</sequence>
<feature type="region of interest" description="Disordered" evidence="6">
    <location>
        <begin position="702"/>
        <end position="789"/>
    </location>
</feature>
<evidence type="ECO:0000313" key="9">
    <source>
        <dbReference type="Proteomes" id="UP000038010"/>
    </source>
</evidence>
<organism evidence="8 9">
    <name type="scientific">Cyphellophora attinorum</name>
    <dbReference type="NCBI Taxonomy" id="1664694"/>
    <lineage>
        <taxon>Eukaryota</taxon>
        <taxon>Fungi</taxon>
        <taxon>Dikarya</taxon>
        <taxon>Ascomycota</taxon>
        <taxon>Pezizomycotina</taxon>
        <taxon>Eurotiomycetes</taxon>
        <taxon>Chaetothyriomycetidae</taxon>
        <taxon>Chaetothyriales</taxon>
        <taxon>Cyphellophoraceae</taxon>
        <taxon>Cyphellophora</taxon>
    </lineage>
</organism>
<dbReference type="InterPro" id="IPR029058">
    <property type="entry name" value="AB_hydrolase_fold"/>
</dbReference>
<feature type="compositionally biased region" description="Gly residues" evidence="6">
    <location>
        <begin position="1326"/>
        <end position="1343"/>
    </location>
</feature>
<dbReference type="GeneID" id="28731490"/>
<keyword evidence="3 7" id="KW-0812">Transmembrane</keyword>
<comment type="subcellular location">
    <subcellularLocation>
        <location evidence="1">Membrane</location>
        <topology evidence="1">Multi-pass membrane protein</topology>
    </subcellularLocation>
</comment>
<dbReference type="PANTHER" id="PTHR17920:SF22">
    <property type="entry name" value="DUF726 DOMAIN PROTEIN (AFU_ORTHOLOGUE AFUA_2G12860)"/>
    <property type="match status" value="1"/>
</dbReference>
<feature type="compositionally biased region" description="Low complexity" evidence="6">
    <location>
        <begin position="1202"/>
        <end position="1230"/>
    </location>
</feature>
<feature type="compositionally biased region" description="Low complexity" evidence="6">
    <location>
        <begin position="724"/>
        <end position="736"/>
    </location>
</feature>